<reference evidence="10" key="1">
    <citation type="submission" date="2016-05" db="EMBL/GenBank/DDBJ databases">
        <title>Comparative genomics of biotechnologically important yeasts.</title>
        <authorList>
            <consortium name="DOE Joint Genome Institute"/>
            <person name="Riley R."/>
            <person name="Haridas S."/>
            <person name="Wolfe K.H."/>
            <person name="Lopes M.R."/>
            <person name="Hittinger C.T."/>
            <person name="Goker M."/>
            <person name="Salamov A."/>
            <person name="Wisecaver J."/>
            <person name="Long T.M."/>
            <person name="Aerts A.L."/>
            <person name="Barry K."/>
            <person name="Choi C."/>
            <person name="Clum A."/>
            <person name="Coughlan A.Y."/>
            <person name="Deshpande S."/>
            <person name="Douglass A.P."/>
            <person name="Hanson S.J."/>
            <person name="Klenk H.-P."/>
            <person name="Labutti K."/>
            <person name="Lapidus A."/>
            <person name="Lindquist E."/>
            <person name="Lipzen A."/>
            <person name="Meier-Kolthoff J.P."/>
            <person name="Ohm R.A."/>
            <person name="Otillar R.P."/>
            <person name="Pangilinan J."/>
            <person name="Peng Y."/>
            <person name="Rokas A."/>
            <person name="Rosa C.A."/>
            <person name="Scheuner C."/>
            <person name="Sibirny A.A."/>
            <person name="Slot J.C."/>
            <person name="Stielow J.B."/>
            <person name="Sun H."/>
            <person name="Kurtzman C.P."/>
            <person name="Blackwell M."/>
            <person name="Grigoriev I.V."/>
            <person name="Jeffries T.W."/>
        </authorList>
    </citation>
    <scope>NUCLEOTIDE SEQUENCE [LARGE SCALE GENOMIC DNA]</scope>
    <source>
        <strain evidence="10">DSM 1968</strain>
    </source>
</reference>
<evidence type="ECO:0000256" key="3">
    <source>
        <dbReference type="ARBA" id="ARBA00022448"/>
    </source>
</evidence>
<evidence type="ECO:0000256" key="6">
    <source>
        <dbReference type="ARBA" id="ARBA00022982"/>
    </source>
</evidence>
<dbReference type="GeneID" id="30963785"/>
<evidence type="ECO:0000313" key="9">
    <source>
        <dbReference type="EMBL" id="ODV64559.1"/>
    </source>
</evidence>
<comment type="subcellular location">
    <subcellularLocation>
        <location evidence="1">Mitochondrion inner membrane</location>
        <topology evidence="1">Peripheral membrane protein</topology>
        <orientation evidence="1">Matrix side</orientation>
    </subcellularLocation>
</comment>
<dbReference type="Proteomes" id="UP000095038">
    <property type="component" value="Unassembled WGS sequence"/>
</dbReference>
<proteinExistence type="inferred from homology"/>
<sequence length="139" mass="16105">MRFFPVLRQAARIPNVLVQNATHKGYPTGLAGLQSHPDPRPALISIYKFTLDYLKENFPKNSVYRQSTENFTKKRLEIVEGNEIVEKIETQINDGLIEELVINAANEFELAQLLAKEKCWEELQEKPLPDQWTYFGKEI</sequence>
<dbReference type="EMBL" id="KV454475">
    <property type="protein sequence ID" value="ODV64559.1"/>
    <property type="molecule type" value="Genomic_DNA"/>
</dbReference>
<keyword evidence="9" id="KW-0830">Ubiquinone</keyword>
<evidence type="ECO:0000256" key="1">
    <source>
        <dbReference type="ARBA" id="ARBA00004443"/>
    </source>
</evidence>
<dbReference type="RefSeq" id="XP_020050866.1">
    <property type="nucleotide sequence ID" value="XM_020190149.1"/>
</dbReference>
<evidence type="ECO:0000313" key="10">
    <source>
        <dbReference type="Proteomes" id="UP000095038"/>
    </source>
</evidence>
<dbReference type="InParanoid" id="A0A1D2VSI7"/>
<dbReference type="InterPro" id="IPR006806">
    <property type="entry name" value="NDUFA5"/>
</dbReference>
<dbReference type="PANTHER" id="PTHR12653">
    <property type="entry name" value="NADH-UBIQUINONE OXIDOREDUCTASE 13 KD-B SUBUNIT"/>
    <property type="match status" value="1"/>
</dbReference>
<organism evidence="9 10">
    <name type="scientific">Ascoidea rubescens DSM 1968</name>
    <dbReference type="NCBI Taxonomy" id="1344418"/>
    <lineage>
        <taxon>Eukaryota</taxon>
        <taxon>Fungi</taxon>
        <taxon>Dikarya</taxon>
        <taxon>Ascomycota</taxon>
        <taxon>Saccharomycotina</taxon>
        <taxon>Saccharomycetes</taxon>
        <taxon>Ascoideaceae</taxon>
        <taxon>Ascoidea</taxon>
    </lineage>
</organism>
<evidence type="ECO:0000256" key="8">
    <source>
        <dbReference type="ARBA" id="ARBA00023136"/>
    </source>
</evidence>
<keyword evidence="3" id="KW-0813">Transport</keyword>
<dbReference type="GO" id="GO:0005743">
    <property type="term" value="C:mitochondrial inner membrane"/>
    <property type="evidence" value="ECO:0007669"/>
    <property type="project" value="UniProtKB-SubCell"/>
</dbReference>
<dbReference type="STRING" id="1344418.A0A1D2VSI7"/>
<comment type="similarity">
    <text evidence="2">Belongs to the complex I NDUFA5 subunit family.</text>
</comment>
<keyword evidence="6" id="KW-0249">Electron transport</keyword>
<gene>
    <name evidence="9" type="ORF">ASCRUDRAFT_29895</name>
</gene>
<dbReference type="Pfam" id="PF04716">
    <property type="entry name" value="ETC_C1_NDUFA5"/>
    <property type="match status" value="1"/>
</dbReference>
<keyword evidence="4" id="KW-0679">Respiratory chain</keyword>
<name>A0A1D2VSI7_9ASCO</name>
<evidence type="ECO:0000256" key="7">
    <source>
        <dbReference type="ARBA" id="ARBA00023128"/>
    </source>
</evidence>
<protein>
    <submittedName>
        <fullName evidence="9">Putative NADH-ubiquinone oxidoreductase</fullName>
    </submittedName>
</protein>
<accession>A0A1D2VSI7</accession>
<keyword evidence="7" id="KW-0496">Mitochondrion</keyword>
<dbReference type="PANTHER" id="PTHR12653:SF0">
    <property type="entry name" value="NADH DEHYDROGENASE [UBIQUINONE] 1 ALPHA SUBCOMPLEX SUBUNIT 5"/>
    <property type="match status" value="1"/>
</dbReference>
<evidence type="ECO:0000256" key="5">
    <source>
        <dbReference type="ARBA" id="ARBA00022792"/>
    </source>
</evidence>
<evidence type="ECO:0000256" key="2">
    <source>
        <dbReference type="ARBA" id="ARBA00010261"/>
    </source>
</evidence>
<keyword evidence="5" id="KW-0999">Mitochondrion inner membrane</keyword>
<evidence type="ECO:0000256" key="4">
    <source>
        <dbReference type="ARBA" id="ARBA00022660"/>
    </source>
</evidence>
<dbReference type="OrthoDB" id="286811at2759"/>
<dbReference type="GO" id="GO:0022904">
    <property type="term" value="P:respiratory electron transport chain"/>
    <property type="evidence" value="ECO:0007669"/>
    <property type="project" value="InterPro"/>
</dbReference>
<dbReference type="AlphaFoldDB" id="A0A1D2VSI7"/>
<keyword evidence="8" id="KW-0472">Membrane</keyword>
<keyword evidence="10" id="KW-1185">Reference proteome</keyword>